<gene>
    <name evidence="1" type="ORF">AOQ84DRAFT_381980</name>
</gene>
<accession>A0A8E2EQM7</accession>
<dbReference type="OrthoDB" id="5300765at2759"/>
<keyword evidence="2" id="KW-1185">Reference proteome</keyword>
<evidence type="ECO:0000313" key="1">
    <source>
        <dbReference type="EMBL" id="OCL03091.1"/>
    </source>
</evidence>
<dbReference type="EMBL" id="KV750811">
    <property type="protein sequence ID" value="OCL03091.1"/>
    <property type="molecule type" value="Genomic_DNA"/>
</dbReference>
<reference evidence="1 2" key="1">
    <citation type="journal article" date="2016" name="Nat. Commun.">
        <title>Ectomycorrhizal ecology is imprinted in the genome of the dominant symbiotic fungus Cenococcum geophilum.</title>
        <authorList>
            <consortium name="DOE Joint Genome Institute"/>
            <person name="Peter M."/>
            <person name="Kohler A."/>
            <person name="Ohm R.A."/>
            <person name="Kuo A."/>
            <person name="Krutzmann J."/>
            <person name="Morin E."/>
            <person name="Arend M."/>
            <person name="Barry K.W."/>
            <person name="Binder M."/>
            <person name="Choi C."/>
            <person name="Clum A."/>
            <person name="Copeland A."/>
            <person name="Grisel N."/>
            <person name="Haridas S."/>
            <person name="Kipfer T."/>
            <person name="LaButti K."/>
            <person name="Lindquist E."/>
            <person name="Lipzen A."/>
            <person name="Maire R."/>
            <person name="Meier B."/>
            <person name="Mihaltcheva S."/>
            <person name="Molinier V."/>
            <person name="Murat C."/>
            <person name="Poggeler S."/>
            <person name="Quandt C.A."/>
            <person name="Sperisen C."/>
            <person name="Tritt A."/>
            <person name="Tisserant E."/>
            <person name="Crous P.W."/>
            <person name="Henrissat B."/>
            <person name="Nehls U."/>
            <person name="Egli S."/>
            <person name="Spatafora J.W."/>
            <person name="Grigoriev I.V."/>
            <person name="Martin F.M."/>
        </authorList>
    </citation>
    <scope>NUCLEOTIDE SEQUENCE [LARGE SCALE GENOMIC DNA]</scope>
    <source>
        <strain evidence="1 2">CBS 207.34</strain>
    </source>
</reference>
<proteinExistence type="predicted"/>
<name>A0A8E2EQM7_9PEZI</name>
<sequence>MTAGLALWYLHMLAKESPLPGMGSWRMDNCLERDGWIPKPNLSEKREAKRLRGWVMPEEPLSRKECGRGKRARSKV</sequence>
<dbReference type="AlphaFoldDB" id="A0A8E2EQM7"/>
<organism evidence="1 2">
    <name type="scientific">Glonium stellatum</name>
    <dbReference type="NCBI Taxonomy" id="574774"/>
    <lineage>
        <taxon>Eukaryota</taxon>
        <taxon>Fungi</taxon>
        <taxon>Dikarya</taxon>
        <taxon>Ascomycota</taxon>
        <taxon>Pezizomycotina</taxon>
        <taxon>Dothideomycetes</taxon>
        <taxon>Pleosporomycetidae</taxon>
        <taxon>Gloniales</taxon>
        <taxon>Gloniaceae</taxon>
        <taxon>Glonium</taxon>
    </lineage>
</organism>
<dbReference type="Proteomes" id="UP000250140">
    <property type="component" value="Unassembled WGS sequence"/>
</dbReference>
<evidence type="ECO:0000313" key="2">
    <source>
        <dbReference type="Proteomes" id="UP000250140"/>
    </source>
</evidence>
<protein>
    <submittedName>
        <fullName evidence="1">Uncharacterized protein</fullName>
    </submittedName>
</protein>